<dbReference type="GO" id="GO:0032259">
    <property type="term" value="P:methylation"/>
    <property type="evidence" value="ECO:0007669"/>
    <property type="project" value="UniProtKB-KW"/>
</dbReference>
<accession>A0A0D8ZUN4</accession>
<proteinExistence type="predicted"/>
<keyword evidence="6" id="KW-1185">Reference proteome</keyword>
<dbReference type="OrthoDB" id="9778208at2"/>
<evidence type="ECO:0000256" key="2">
    <source>
        <dbReference type="ARBA" id="ARBA00022603"/>
    </source>
</evidence>
<dbReference type="PROSITE" id="PS51585">
    <property type="entry name" value="SAM_MT_TPMT"/>
    <property type="match status" value="1"/>
</dbReference>
<dbReference type="Pfam" id="PF05724">
    <property type="entry name" value="TPMT"/>
    <property type="match status" value="1"/>
</dbReference>
<dbReference type="STRING" id="1618023.UH38_06580"/>
<dbReference type="Proteomes" id="UP000032452">
    <property type="component" value="Unassembled WGS sequence"/>
</dbReference>
<keyword evidence="1" id="KW-0597">Phosphoprotein</keyword>
<keyword evidence="3 5" id="KW-0808">Transferase</keyword>
<name>A0A0D8ZUN4_9CYAN</name>
<keyword evidence="2" id="KW-0489">Methyltransferase</keyword>
<dbReference type="Gene3D" id="3.40.50.150">
    <property type="entry name" value="Vaccinia Virus protein VP39"/>
    <property type="match status" value="1"/>
</dbReference>
<dbReference type="InterPro" id="IPR008854">
    <property type="entry name" value="TPMT"/>
</dbReference>
<dbReference type="EMBL" id="JYON01000005">
    <property type="protein sequence ID" value="KJH72435.1"/>
    <property type="molecule type" value="Genomic_DNA"/>
</dbReference>
<evidence type="ECO:0000313" key="6">
    <source>
        <dbReference type="Proteomes" id="UP000032452"/>
    </source>
</evidence>
<evidence type="ECO:0000256" key="4">
    <source>
        <dbReference type="ARBA" id="ARBA00022691"/>
    </source>
</evidence>
<evidence type="ECO:0000256" key="3">
    <source>
        <dbReference type="ARBA" id="ARBA00022679"/>
    </source>
</evidence>
<comment type="caution">
    <text evidence="5">The sequence shown here is derived from an EMBL/GenBank/DDBJ whole genome shotgun (WGS) entry which is preliminary data.</text>
</comment>
<dbReference type="AlphaFoldDB" id="A0A0D8ZUN4"/>
<evidence type="ECO:0000313" key="5">
    <source>
        <dbReference type="EMBL" id="KJH72435.1"/>
    </source>
</evidence>
<keyword evidence="4" id="KW-0949">S-adenosyl-L-methionine</keyword>
<dbReference type="RefSeq" id="WP_045053855.1">
    <property type="nucleotide sequence ID" value="NZ_CAWMDP010000032.1"/>
</dbReference>
<dbReference type="GO" id="GO:0008757">
    <property type="term" value="F:S-adenosylmethionine-dependent methyltransferase activity"/>
    <property type="evidence" value="ECO:0007669"/>
    <property type="project" value="InterPro"/>
</dbReference>
<gene>
    <name evidence="5" type="ORF">UH38_06580</name>
</gene>
<organism evidence="5 6">
    <name type="scientific">Aliterella atlantica CENA595</name>
    <dbReference type="NCBI Taxonomy" id="1618023"/>
    <lineage>
        <taxon>Bacteria</taxon>
        <taxon>Bacillati</taxon>
        <taxon>Cyanobacteriota</taxon>
        <taxon>Cyanophyceae</taxon>
        <taxon>Chroococcidiopsidales</taxon>
        <taxon>Aliterellaceae</taxon>
        <taxon>Aliterella</taxon>
    </lineage>
</organism>
<dbReference type="PANTHER" id="PTHR32183">
    <property type="match status" value="1"/>
</dbReference>
<reference evidence="5 6" key="1">
    <citation type="submission" date="2015-02" db="EMBL/GenBank/DDBJ databases">
        <title>Draft genome of a novel marine cyanobacterium (Chroococcales) isolated from South Atlantic Ocean.</title>
        <authorList>
            <person name="Rigonato J."/>
            <person name="Alvarenga D.O."/>
            <person name="Branco L.H."/>
            <person name="Varani A.M."/>
            <person name="Brandini F.P."/>
            <person name="Fiore M.F."/>
        </authorList>
    </citation>
    <scope>NUCLEOTIDE SEQUENCE [LARGE SCALE GENOMIC DNA]</scope>
    <source>
        <strain evidence="5 6">CENA595</strain>
    </source>
</reference>
<dbReference type="SUPFAM" id="SSF53335">
    <property type="entry name" value="S-adenosyl-L-methionine-dependent methyltransferases"/>
    <property type="match status" value="1"/>
</dbReference>
<evidence type="ECO:0000256" key="1">
    <source>
        <dbReference type="ARBA" id="ARBA00022553"/>
    </source>
</evidence>
<dbReference type="CDD" id="cd02440">
    <property type="entry name" value="AdoMet_MTases"/>
    <property type="match status" value="1"/>
</dbReference>
<dbReference type="InterPro" id="IPR029063">
    <property type="entry name" value="SAM-dependent_MTases_sf"/>
</dbReference>
<dbReference type="PANTHER" id="PTHR32183:SF6">
    <property type="entry name" value="CYSTEINE SULFINATE DESULFINASE_CYSTEINE DESULFURASE AND RELATED ENZYMES"/>
    <property type="match status" value="1"/>
</dbReference>
<protein>
    <submittedName>
        <fullName evidence="5">SAM-dependent methlyltransferase</fullName>
    </submittedName>
</protein>
<sequence>MTSVADSEFWEAHYQEGRTRWDLGQAAPPFVSLLDSPTAPLPDRMAVLGAGRGYDALLFAQRGFEVIGFDFAPSAIADATALAQNSGIPAQYLQRNIFDLPAEFPNYFDYVLEHTCFCAIDPSDRPAYVKLVKSLLKPQGELIALFWAHSKPGGPPFGTNIDEIREYFQSDFKITSLSLATNSIAERQGEEYLGRFQVESGTQ</sequence>
<dbReference type="PATRIC" id="fig|1618023.3.peg.2799"/>